<reference evidence="1" key="1">
    <citation type="submission" date="2021-08" db="EMBL/GenBank/DDBJ databases">
        <title>Novel anaerobic bacterium isolated from sea squirt in East Sea, Republic of Korea.</title>
        <authorList>
            <person name="Nguyen T.H."/>
            <person name="Li Z."/>
            <person name="Lee Y.-J."/>
            <person name="Ko J."/>
            <person name="Kim S.-G."/>
        </authorList>
    </citation>
    <scope>NUCLEOTIDE SEQUENCE</scope>
    <source>
        <strain evidence="1">KCTC 25031</strain>
    </source>
</reference>
<evidence type="ECO:0000313" key="2">
    <source>
        <dbReference type="Proteomes" id="UP000826212"/>
    </source>
</evidence>
<keyword evidence="2" id="KW-1185">Reference proteome</keyword>
<organism evidence="1 2">
    <name type="scientific">Halosquirtibacter laminarini</name>
    <dbReference type="NCBI Taxonomy" id="3374600"/>
    <lineage>
        <taxon>Bacteria</taxon>
        <taxon>Pseudomonadati</taxon>
        <taxon>Bacteroidota</taxon>
        <taxon>Bacteroidia</taxon>
        <taxon>Marinilabiliales</taxon>
        <taxon>Prolixibacteraceae</taxon>
        <taxon>Halosquirtibacter</taxon>
    </lineage>
</organism>
<sequence length="354" mass="41419">MQILKPDNNIITSLINNRWLQHLLYWTVYVSFFAYAWGTYDADYLKTIAVELINLPNKIILVYTVIYILYPQFLYKGYIWRFLATFILVVMLSAVLQRIVDNLFIIDHFFPYWEKTDTFSFSVLIQTAINLGPVLALPMTIKLMEYIAKVQQNEQMLTKEKLEAELVFLRNQVQPHFLFNTLNSLYALILKKSDRSLEVVLKLSTLLRYMLYETNATRVDLRKEIKSIQDYIDLEKIRYGDRVEVSLHYWGEVEKIQIAPMLILPFIENSFKHSTKGLSNKAWITMEIGVKENLFTMRIENSIPSDSSDTKSIVGGIGLQNVQRRLSLLYPDRHTLKVTSDNVSYSVILKIKMI</sequence>
<dbReference type="EMBL" id="CP081303">
    <property type="protein sequence ID" value="QZE15702.1"/>
    <property type="molecule type" value="Genomic_DNA"/>
</dbReference>
<gene>
    <name evidence="1" type="ORF">K4L44_07675</name>
</gene>
<dbReference type="Proteomes" id="UP000826212">
    <property type="component" value="Chromosome"/>
</dbReference>
<keyword evidence="1" id="KW-0418">Kinase</keyword>
<evidence type="ECO:0000313" key="1">
    <source>
        <dbReference type="EMBL" id="QZE15702.1"/>
    </source>
</evidence>
<proteinExistence type="predicted"/>
<protein>
    <submittedName>
        <fullName evidence="1">Histidine kinase</fullName>
    </submittedName>
</protein>
<name>A0AC61NQC8_9BACT</name>
<accession>A0AC61NQC8</accession>
<keyword evidence="1" id="KW-0808">Transferase</keyword>